<dbReference type="InterPro" id="IPR023198">
    <property type="entry name" value="PGP-like_dom2"/>
</dbReference>
<dbReference type="EMBL" id="JAIRAU010000009">
    <property type="protein sequence ID" value="MBZ5709826.1"/>
    <property type="molecule type" value="Genomic_DNA"/>
</dbReference>
<dbReference type="Gene3D" id="3.40.50.1000">
    <property type="entry name" value="HAD superfamily/HAD-like"/>
    <property type="match status" value="1"/>
</dbReference>
<evidence type="ECO:0000256" key="1">
    <source>
        <dbReference type="ARBA" id="ARBA00000830"/>
    </source>
</evidence>
<dbReference type="InterPro" id="IPR006439">
    <property type="entry name" value="HAD-SF_hydro_IA"/>
</dbReference>
<comment type="pathway">
    <text evidence="2">Organic acid metabolism; glycolate biosynthesis; glycolate from 2-phosphoglycolate: step 1/1.</text>
</comment>
<protein>
    <recommendedName>
        <fullName evidence="4">phosphoglycolate phosphatase</fullName>
        <ecNumber evidence="4">3.1.3.18</ecNumber>
    </recommendedName>
</protein>
<evidence type="ECO:0000313" key="5">
    <source>
        <dbReference type="EMBL" id="MBZ5709826.1"/>
    </source>
</evidence>
<comment type="caution">
    <text evidence="5">The sequence shown here is derived from an EMBL/GenBank/DDBJ whole genome shotgun (WGS) entry which is preliminary data.</text>
</comment>
<dbReference type="PANTHER" id="PTHR43434:SF1">
    <property type="entry name" value="PHOSPHOGLYCOLATE PHOSPHATASE"/>
    <property type="match status" value="1"/>
</dbReference>
<keyword evidence="6" id="KW-1185">Reference proteome</keyword>
<dbReference type="GO" id="GO:0016787">
    <property type="term" value="F:hydrolase activity"/>
    <property type="evidence" value="ECO:0007669"/>
    <property type="project" value="UniProtKB-KW"/>
</dbReference>
<dbReference type="Pfam" id="PF13419">
    <property type="entry name" value="HAD_2"/>
    <property type="match status" value="1"/>
</dbReference>
<comment type="catalytic activity">
    <reaction evidence="1">
        <text>2-phosphoglycolate + H2O = glycolate + phosphate</text>
        <dbReference type="Rhea" id="RHEA:14369"/>
        <dbReference type="ChEBI" id="CHEBI:15377"/>
        <dbReference type="ChEBI" id="CHEBI:29805"/>
        <dbReference type="ChEBI" id="CHEBI:43474"/>
        <dbReference type="ChEBI" id="CHEBI:58033"/>
        <dbReference type="EC" id="3.1.3.18"/>
    </reaction>
</comment>
<dbReference type="InterPro" id="IPR050155">
    <property type="entry name" value="HAD-like_hydrolase_sf"/>
</dbReference>
<comment type="similarity">
    <text evidence="3">Belongs to the HAD-like hydrolase superfamily. CbbY/CbbZ/Gph/YieH family.</text>
</comment>
<evidence type="ECO:0000256" key="2">
    <source>
        <dbReference type="ARBA" id="ARBA00004818"/>
    </source>
</evidence>
<dbReference type="SFLD" id="SFLDG01129">
    <property type="entry name" value="C1.5:_HAD__Beta-PGM__Phosphata"/>
    <property type="match status" value="1"/>
</dbReference>
<dbReference type="Gene3D" id="1.10.150.240">
    <property type="entry name" value="Putative phosphatase, domain 2"/>
    <property type="match status" value="1"/>
</dbReference>
<reference evidence="5" key="1">
    <citation type="submission" date="2021-08" db="EMBL/GenBank/DDBJ databases">
        <authorList>
            <person name="Stevens D.C."/>
        </authorList>
    </citation>
    <scope>NUCLEOTIDE SEQUENCE</scope>
    <source>
        <strain evidence="5">DSM 53165</strain>
    </source>
</reference>
<dbReference type="EC" id="3.1.3.18" evidence="4"/>
<dbReference type="PANTHER" id="PTHR43434">
    <property type="entry name" value="PHOSPHOGLYCOLATE PHOSPHATASE"/>
    <property type="match status" value="1"/>
</dbReference>
<dbReference type="InterPro" id="IPR036412">
    <property type="entry name" value="HAD-like_sf"/>
</dbReference>
<evidence type="ECO:0000313" key="6">
    <source>
        <dbReference type="Proteomes" id="UP001139031"/>
    </source>
</evidence>
<dbReference type="InterPro" id="IPR041492">
    <property type="entry name" value="HAD_2"/>
</dbReference>
<dbReference type="SFLD" id="SFLDS00003">
    <property type="entry name" value="Haloacid_Dehalogenase"/>
    <property type="match status" value="1"/>
</dbReference>
<proteinExistence type="inferred from homology"/>
<dbReference type="SUPFAM" id="SSF56784">
    <property type="entry name" value="HAD-like"/>
    <property type="match status" value="1"/>
</dbReference>
<dbReference type="InterPro" id="IPR023214">
    <property type="entry name" value="HAD_sf"/>
</dbReference>
<dbReference type="Proteomes" id="UP001139031">
    <property type="component" value="Unassembled WGS sequence"/>
</dbReference>
<sequence>MTHLIALDLDGTLEDSRDDMVAAVLRVRASFGLSEQPGDRFRGFVNAGMDHLYRNCFADYVGAGGTVDDVRAAYEADYLAHIADSTRLYAGIGDALVELAALGCLACVTNKPQRLSAALLEALGVGRLFSAVIGGDTCPESKPSPVVLAEACRRVGRTGQALMIGDSAADVKCGRSFGATTIWCAWGYAPDPGAEVPHHTARTPGELPRLVRSLVAG</sequence>
<accession>A0ABS7TNS7</accession>
<organism evidence="5 6">
    <name type="scientific">Nannocystis pusilla</name>
    <dbReference type="NCBI Taxonomy" id="889268"/>
    <lineage>
        <taxon>Bacteria</taxon>
        <taxon>Pseudomonadati</taxon>
        <taxon>Myxococcota</taxon>
        <taxon>Polyangia</taxon>
        <taxon>Nannocystales</taxon>
        <taxon>Nannocystaceae</taxon>
        <taxon>Nannocystis</taxon>
    </lineage>
</organism>
<name>A0ABS7TNS7_9BACT</name>
<gene>
    <name evidence="5" type="ORF">K7C98_11220</name>
</gene>
<dbReference type="RefSeq" id="WP_224191598.1">
    <property type="nucleotide sequence ID" value="NZ_JAIRAU010000009.1"/>
</dbReference>
<evidence type="ECO:0000256" key="3">
    <source>
        <dbReference type="ARBA" id="ARBA00006171"/>
    </source>
</evidence>
<dbReference type="NCBIfam" id="TIGR01549">
    <property type="entry name" value="HAD-SF-IA-v1"/>
    <property type="match status" value="1"/>
</dbReference>
<evidence type="ECO:0000256" key="4">
    <source>
        <dbReference type="ARBA" id="ARBA00013078"/>
    </source>
</evidence>
<keyword evidence="5" id="KW-0378">Hydrolase</keyword>